<reference evidence="2" key="2">
    <citation type="submission" date="2012-06" db="EMBL/GenBank/DDBJ databases">
        <authorList>
            <person name="Yu Y."/>
            <person name="Currie J."/>
            <person name="Lomeli R."/>
            <person name="Angelova A."/>
            <person name="Collura K."/>
            <person name="Wissotski M."/>
            <person name="Campos D."/>
            <person name="Kudrna D."/>
            <person name="Golser W."/>
            <person name="Ashely E."/>
            <person name="Descour A."/>
            <person name="Fernandes J."/>
            <person name="Soderlund C."/>
            <person name="Walbot V."/>
        </authorList>
    </citation>
    <scope>NUCLEOTIDE SEQUENCE</scope>
    <source>
        <strain evidence="2">B73</strain>
    </source>
</reference>
<name>B7ZXA4_MAIZE</name>
<proteinExistence type="evidence at transcript level"/>
<evidence type="ECO:0000256" key="1">
    <source>
        <dbReference type="SAM" id="MobiDB-lite"/>
    </source>
</evidence>
<dbReference type="EMBL" id="BT053946">
    <property type="protein sequence ID" value="ACL52553.1"/>
    <property type="molecule type" value="mRNA"/>
</dbReference>
<dbReference type="AlphaFoldDB" id="B7ZXA4"/>
<protein>
    <submittedName>
        <fullName evidence="2">Uncharacterized protein</fullName>
    </submittedName>
</protein>
<reference evidence="2" key="1">
    <citation type="journal article" date="2009" name="PLoS Genet.">
        <title>Sequencing, mapping, and analysis of 27,455 maize full-length cDNAs.</title>
        <authorList>
            <person name="Soderlund C."/>
            <person name="Descour A."/>
            <person name="Kudrna D."/>
            <person name="Bomhoff M."/>
            <person name="Boyd L."/>
            <person name="Currie J."/>
            <person name="Angelova A."/>
            <person name="Collura K."/>
            <person name="Wissotski M."/>
            <person name="Ashley E."/>
            <person name="Morrow D."/>
            <person name="Fernandes J."/>
            <person name="Walbot V."/>
            <person name="Yu Y."/>
        </authorList>
    </citation>
    <scope>NUCLEOTIDE SEQUENCE</scope>
    <source>
        <strain evidence="2">B73</strain>
    </source>
</reference>
<evidence type="ECO:0000313" key="2">
    <source>
        <dbReference type="EMBL" id="ACL52553.1"/>
    </source>
</evidence>
<feature type="region of interest" description="Disordered" evidence="1">
    <location>
        <begin position="53"/>
        <end position="118"/>
    </location>
</feature>
<feature type="compositionally biased region" description="Basic and acidic residues" evidence="1">
    <location>
        <begin position="55"/>
        <end position="73"/>
    </location>
</feature>
<accession>B7ZXA4</accession>
<sequence length="160" mass="17841">MKWRHTSSSIMCSSSYGSASANILDPSRAAQLAIIKQLLKWSLETTLSVKTSIAGRREGERSRERMAPTEARRPRQHRAASFGSPALRRGSNWRQRRKSAGRLERGGNVEEEIESSAKVKVATRRAASSSLASGIGRGLEAETLGFIFVASREKWERQRR</sequence>
<organism evidence="2">
    <name type="scientific">Zea mays</name>
    <name type="common">Maize</name>
    <dbReference type="NCBI Taxonomy" id="4577"/>
    <lineage>
        <taxon>Eukaryota</taxon>
        <taxon>Viridiplantae</taxon>
        <taxon>Streptophyta</taxon>
        <taxon>Embryophyta</taxon>
        <taxon>Tracheophyta</taxon>
        <taxon>Spermatophyta</taxon>
        <taxon>Magnoliopsida</taxon>
        <taxon>Liliopsida</taxon>
        <taxon>Poales</taxon>
        <taxon>Poaceae</taxon>
        <taxon>PACMAD clade</taxon>
        <taxon>Panicoideae</taxon>
        <taxon>Andropogonodae</taxon>
        <taxon>Andropogoneae</taxon>
        <taxon>Tripsacinae</taxon>
        <taxon>Zea</taxon>
    </lineage>
</organism>